<dbReference type="Pfam" id="PF00106">
    <property type="entry name" value="adh_short"/>
    <property type="match status" value="1"/>
</dbReference>
<dbReference type="SUPFAM" id="SSF51735">
    <property type="entry name" value="NAD(P)-binding Rossmann-fold domains"/>
    <property type="match status" value="1"/>
</dbReference>
<evidence type="ECO:0000313" key="2">
    <source>
        <dbReference type="EMBL" id="KAF4460875.1"/>
    </source>
</evidence>
<evidence type="ECO:0000256" key="1">
    <source>
        <dbReference type="ARBA" id="ARBA00023002"/>
    </source>
</evidence>
<keyword evidence="3" id="KW-1185">Reference proteome</keyword>
<dbReference type="InterPro" id="IPR036291">
    <property type="entry name" value="NAD(P)-bd_dom_sf"/>
</dbReference>
<accession>A0A8H4P6D0</accession>
<evidence type="ECO:0000313" key="3">
    <source>
        <dbReference type="Proteomes" id="UP000554235"/>
    </source>
</evidence>
<gene>
    <name evidence="2" type="ORF">FALBO_12333</name>
</gene>
<sequence length="296" mass="32859">MSAELEKDLSWESSMLGIIYKQLLAPGDATAEKLRKEFPNVDVQVWLLDMADYNSIEAFVKRCRDLDRIDYVILNAGTQSGTFGRHDKTGYELVFQVNYISTMLLCLLLASVLKNKNHAGKTANPPVLTIVGSDTMYLSKFAAAGPVFSRMDDPTGYEKMKNYADSKLLLMIFIRQLAEHINPDDVIINVCNPGLVAGTGLGKSPNPGFAEKYVAPIFIKALGRTLQSGASNYIHALLGEGKRGHGSFISDWAIKPYARLSYTKEGNDMAERLWQETMEELRFASGRGIEQSLFAQ</sequence>
<dbReference type="GO" id="GO:0016491">
    <property type="term" value="F:oxidoreductase activity"/>
    <property type="evidence" value="ECO:0007669"/>
    <property type="project" value="UniProtKB-KW"/>
</dbReference>
<organism evidence="2 3">
    <name type="scientific">Fusarium albosuccineum</name>
    <dbReference type="NCBI Taxonomy" id="1237068"/>
    <lineage>
        <taxon>Eukaryota</taxon>
        <taxon>Fungi</taxon>
        <taxon>Dikarya</taxon>
        <taxon>Ascomycota</taxon>
        <taxon>Pezizomycotina</taxon>
        <taxon>Sordariomycetes</taxon>
        <taxon>Hypocreomycetidae</taxon>
        <taxon>Hypocreales</taxon>
        <taxon>Nectriaceae</taxon>
        <taxon>Fusarium</taxon>
        <taxon>Fusarium decemcellulare species complex</taxon>
    </lineage>
</organism>
<dbReference type="InterPro" id="IPR002347">
    <property type="entry name" value="SDR_fam"/>
</dbReference>
<dbReference type="PANTHER" id="PTHR43157">
    <property type="entry name" value="PHOSPHATIDYLINOSITOL-GLYCAN BIOSYNTHESIS CLASS F PROTEIN-RELATED"/>
    <property type="match status" value="1"/>
</dbReference>
<reference evidence="2 3" key="1">
    <citation type="submission" date="2020-01" db="EMBL/GenBank/DDBJ databases">
        <title>Identification and distribution of gene clusters putatively required for synthesis of sphingolipid metabolism inhibitors in phylogenetically diverse species of the filamentous fungus Fusarium.</title>
        <authorList>
            <person name="Kim H.-S."/>
            <person name="Busman M."/>
            <person name="Brown D.W."/>
            <person name="Divon H."/>
            <person name="Uhlig S."/>
            <person name="Proctor R.H."/>
        </authorList>
    </citation>
    <scope>NUCLEOTIDE SEQUENCE [LARGE SCALE GENOMIC DNA]</scope>
    <source>
        <strain evidence="2 3">NRRL 20459</strain>
    </source>
</reference>
<dbReference type="Proteomes" id="UP000554235">
    <property type="component" value="Unassembled WGS sequence"/>
</dbReference>
<dbReference type="EMBL" id="JAADYS010001834">
    <property type="protein sequence ID" value="KAF4460875.1"/>
    <property type="molecule type" value="Genomic_DNA"/>
</dbReference>
<comment type="caution">
    <text evidence="2">The sequence shown here is derived from an EMBL/GenBank/DDBJ whole genome shotgun (WGS) entry which is preliminary data.</text>
</comment>
<dbReference type="AlphaFoldDB" id="A0A8H4P6D0"/>
<protein>
    <submittedName>
        <fullName evidence="2">Short-chain dehydrogenase reductase family</fullName>
    </submittedName>
</protein>
<name>A0A8H4P6D0_9HYPO</name>
<proteinExistence type="predicted"/>
<dbReference type="PANTHER" id="PTHR43157:SF35">
    <property type="entry name" value="DEHYDROGENASE_REDUCTASE FAMILY PROTEIN, PUTATIVE-RELATED"/>
    <property type="match status" value="1"/>
</dbReference>
<dbReference type="Gene3D" id="3.40.50.720">
    <property type="entry name" value="NAD(P)-binding Rossmann-like Domain"/>
    <property type="match status" value="1"/>
</dbReference>
<dbReference type="OrthoDB" id="191139at2759"/>
<keyword evidence="1" id="KW-0560">Oxidoreductase</keyword>